<evidence type="ECO:0000313" key="4">
    <source>
        <dbReference type="Proteomes" id="UP000316988"/>
    </source>
</evidence>
<dbReference type="InterPro" id="IPR000551">
    <property type="entry name" value="MerR-type_HTH_dom"/>
</dbReference>
<name>A0A554RXC2_9ACTN</name>
<dbReference type="Gene3D" id="1.10.1660.10">
    <property type="match status" value="1"/>
</dbReference>
<dbReference type="SUPFAM" id="SSF46955">
    <property type="entry name" value="Putative DNA-binding domain"/>
    <property type="match status" value="1"/>
</dbReference>
<dbReference type="OrthoDB" id="6716891at2"/>
<dbReference type="Pfam" id="PF13411">
    <property type="entry name" value="MerR_1"/>
    <property type="match status" value="1"/>
</dbReference>
<organism evidence="3 4">
    <name type="scientific">Aeromicrobium piscarium</name>
    <dbReference type="NCBI Taxonomy" id="2590901"/>
    <lineage>
        <taxon>Bacteria</taxon>
        <taxon>Bacillati</taxon>
        <taxon>Actinomycetota</taxon>
        <taxon>Actinomycetes</taxon>
        <taxon>Propionibacteriales</taxon>
        <taxon>Nocardioidaceae</taxon>
        <taxon>Aeromicrobium</taxon>
    </lineage>
</organism>
<keyword evidence="4" id="KW-1185">Reference proteome</keyword>
<evidence type="ECO:0000256" key="1">
    <source>
        <dbReference type="ARBA" id="ARBA00023125"/>
    </source>
</evidence>
<evidence type="ECO:0000313" key="3">
    <source>
        <dbReference type="EMBL" id="TSD58732.1"/>
    </source>
</evidence>
<dbReference type="EMBL" id="VLNT01000012">
    <property type="protein sequence ID" value="TSD58732.1"/>
    <property type="molecule type" value="Genomic_DNA"/>
</dbReference>
<dbReference type="InterPro" id="IPR009061">
    <property type="entry name" value="DNA-bd_dom_put_sf"/>
</dbReference>
<dbReference type="RefSeq" id="WP_143914136.1">
    <property type="nucleotide sequence ID" value="NZ_VLNT01000012.1"/>
</dbReference>
<sequence length="237" mass="26151">MTDGDPSENLSVEQLASRVGMTVRTVRFYAGRGLIPSPRREGRHVFYGPDHLARLELVRELQAHGFTLAAIEGYLEKIPADASPAQVALHRTLLAPWNPELPETLTREQLVKRAGHELTDDDLELFAALGVIEPTPVEDVFSVATAHLGVGVGLLEIGMPLEAAHEARRIFTDHGTQVAEELTGLFKRAVWPHIKQSGQTAEATAVIERFKPLTIAALVTAYEQAVDEMKREAVRRR</sequence>
<dbReference type="GO" id="GO:0003677">
    <property type="term" value="F:DNA binding"/>
    <property type="evidence" value="ECO:0007669"/>
    <property type="project" value="UniProtKB-KW"/>
</dbReference>
<feature type="domain" description="HTH merR-type" evidence="2">
    <location>
        <begin position="9"/>
        <end position="77"/>
    </location>
</feature>
<reference evidence="3 4" key="1">
    <citation type="submission" date="2019-07" db="EMBL/GenBank/DDBJ databases">
        <authorList>
            <person name="Zhao L.H."/>
        </authorList>
    </citation>
    <scope>NUCLEOTIDE SEQUENCE [LARGE SCALE GENOMIC DNA]</scope>
    <source>
        <strain evidence="3 4">Co35</strain>
    </source>
</reference>
<proteinExistence type="predicted"/>
<protein>
    <submittedName>
        <fullName evidence="3">MerR family transcriptional regulator</fullName>
    </submittedName>
</protein>
<accession>A0A554RXC2</accession>
<gene>
    <name evidence="3" type="ORF">FNM00_13825</name>
</gene>
<dbReference type="PRINTS" id="PR00040">
    <property type="entry name" value="HTHMERR"/>
</dbReference>
<dbReference type="PANTHER" id="PTHR30204:SF93">
    <property type="entry name" value="HTH MERR-TYPE DOMAIN-CONTAINING PROTEIN"/>
    <property type="match status" value="1"/>
</dbReference>
<dbReference type="InterPro" id="IPR047057">
    <property type="entry name" value="MerR_fam"/>
</dbReference>
<dbReference type="GO" id="GO:0003700">
    <property type="term" value="F:DNA-binding transcription factor activity"/>
    <property type="evidence" value="ECO:0007669"/>
    <property type="project" value="InterPro"/>
</dbReference>
<dbReference type="AlphaFoldDB" id="A0A554RXC2"/>
<dbReference type="PANTHER" id="PTHR30204">
    <property type="entry name" value="REDOX-CYCLING DRUG-SENSING TRANSCRIPTIONAL ACTIVATOR SOXR"/>
    <property type="match status" value="1"/>
</dbReference>
<dbReference type="PROSITE" id="PS50937">
    <property type="entry name" value="HTH_MERR_2"/>
    <property type="match status" value="1"/>
</dbReference>
<comment type="caution">
    <text evidence="3">The sequence shown here is derived from an EMBL/GenBank/DDBJ whole genome shotgun (WGS) entry which is preliminary data.</text>
</comment>
<dbReference type="SMART" id="SM00422">
    <property type="entry name" value="HTH_MERR"/>
    <property type="match status" value="1"/>
</dbReference>
<keyword evidence="1" id="KW-0238">DNA-binding</keyword>
<evidence type="ECO:0000259" key="2">
    <source>
        <dbReference type="PROSITE" id="PS50937"/>
    </source>
</evidence>
<dbReference type="Proteomes" id="UP000316988">
    <property type="component" value="Unassembled WGS sequence"/>
</dbReference>